<keyword evidence="6" id="KW-0472">Membrane</keyword>
<dbReference type="InterPro" id="IPR000719">
    <property type="entry name" value="Prot_kinase_dom"/>
</dbReference>
<keyword evidence="2" id="KW-0723">Serine/threonine-protein kinase</keyword>
<dbReference type="SMART" id="SM00220">
    <property type="entry name" value="S_TKc"/>
    <property type="match status" value="1"/>
</dbReference>
<dbReference type="Gene3D" id="3.30.200.20">
    <property type="entry name" value="Phosphorylase Kinase, domain 1"/>
    <property type="match status" value="1"/>
</dbReference>
<keyword evidence="2" id="KW-0808">Transferase</keyword>
<evidence type="ECO:0000259" key="8">
    <source>
        <dbReference type="PROSITE" id="PS50011"/>
    </source>
</evidence>
<protein>
    <recommendedName>
        <fullName evidence="8">Protein kinase domain-containing protein</fullName>
    </recommendedName>
</protein>
<dbReference type="EMBL" id="KK198763">
    <property type="protein sequence ID" value="KCW46109.1"/>
    <property type="molecule type" value="Genomic_DNA"/>
</dbReference>
<keyword evidence="3" id="KW-0812">Transmembrane</keyword>
<evidence type="ECO:0000256" key="7">
    <source>
        <dbReference type="ARBA" id="ARBA00023180"/>
    </source>
</evidence>
<dbReference type="GO" id="GO:0005524">
    <property type="term" value="F:ATP binding"/>
    <property type="evidence" value="ECO:0007669"/>
    <property type="project" value="InterPro"/>
</dbReference>
<dbReference type="PROSITE" id="PS50011">
    <property type="entry name" value="PROTEIN_KINASE_DOM"/>
    <property type="match status" value="1"/>
</dbReference>
<dbReference type="SUPFAM" id="SSF56112">
    <property type="entry name" value="Protein kinase-like (PK-like)"/>
    <property type="match status" value="1"/>
</dbReference>
<dbReference type="InterPro" id="IPR045874">
    <property type="entry name" value="LRK10/LRL21-25-like"/>
</dbReference>
<dbReference type="PANTHER" id="PTHR27009">
    <property type="entry name" value="RUST RESISTANCE KINASE LR10-RELATED"/>
    <property type="match status" value="1"/>
</dbReference>
<evidence type="ECO:0000256" key="4">
    <source>
        <dbReference type="ARBA" id="ARBA00022729"/>
    </source>
</evidence>
<evidence type="ECO:0000256" key="2">
    <source>
        <dbReference type="ARBA" id="ARBA00022527"/>
    </source>
</evidence>
<keyword evidence="2" id="KW-0418">Kinase</keyword>
<dbReference type="Gramene" id="KCW46109">
    <property type="protein sequence ID" value="KCW46109"/>
    <property type="gene ID" value="EUGRSUZ_K00031"/>
</dbReference>
<dbReference type="InParanoid" id="A0A058ZXC6"/>
<sequence length="226" mass="26057">MDKNIEEFLQAHCHFFPIRYSYSNIKKITRNFKHKLGTLKSGNEVAINILEQSKAHGQYFISEVATIGRIHHINVVQLIAFCFEGSKQALVYDLITNGSLDKHIFAKEVFDFGLVKLYHKDHSIVSLTAVRGTLGYMAPELFYKSIGGVSYKADVYNFKMLLMEMASRRKNISVNKERSSQIYFLLWVYDQFSEGTSVEMEEVVEEERKVIKKNDNSCTLVHTIKP</sequence>
<dbReference type="InterPro" id="IPR001245">
    <property type="entry name" value="Ser-Thr/Tyr_kinase_cat_dom"/>
</dbReference>
<evidence type="ECO:0000256" key="1">
    <source>
        <dbReference type="ARBA" id="ARBA00004479"/>
    </source>
</evidence>
<keyword evidence="5" id="KW-1133">Transmembrane helix</keyword>
<keyword evidence="7" id="KW-0325">Glycoprotein</keyword>
<dbReference type="AlphaFoldDB" id="A0A058ZXC6"/>
<dbReference type="InterPro" id="IPR011009">
    <property type="entry name" value="Kinase-like_dom_sf"/>
</dbReference>
<evidence type="ECO:0000256" key="6">
    <source>
        <dbReference type="ARBA" id="ARBA00023136"/>
    </source>
</evidence>
<reference evidence="9" key="1">
    <citation type="submission" date="2013-07" db="EMBL/GenBank/DDBJ databases">
        <title>The genome of Eucalyptus grandis.</title>
        <authorList>
            <person name="Schmutz J."/>
            <person name="Hayes R."/>
            <person name="Myburg A."/>
            <person name="Tuskan G."/>
            <person name="Grattapaglia D."/>
            <person name="Rokhsar D.S."/>
        </authorList>
    </citation>
    <scope>NUCLEOTIDE SEQUENCE</scope>
    <source>
        <tissue evidence="9">Leaf extractions</tissue>
    </source>
</reference>
<evidence type="ECO:0000256" key="5">
    <source>
        <dbReference type="ARBA" id="ARBA00022989"/>
    </source>
</evidence>
<gene>
    <name evidence="9" type="ORF">EUGRSUZ_K00031</name>
</gene>
<comment type="subcellular location">
    <subcellularLocation>
        <location evidence="1">Membrane</location>
        <topology evidence="1">Single-pass type I membrane protein</topology>
    </subcellularLocation>
</comment>
<name>A0A058ZXC6_EUCGR</name>
<evidence type="ECO:0000313" key="9">
    <source>
        <dbReference type="EMBL" id="KCW46109.1"/>
    </source>
</evidence>
<accession>A0A058ZXC6</accession>
<dbReference type="GO" id="GO:0004674">
    <property type="term" value="F:protein serine/threonine kinase activity"/>
    <property type="evidence" value="ECO:0007669"/>
    <property type="project" value="UniProtKB-KW"/>
</dbReference>
<dbReference type="Gene3D" id="1.10.510.10">
    <property type="entry name" value="Transferase(Phosphotransferase) domain 1"/>
    <property type="match status" value="1"/>
</dbReference>
<keyword evidence="4" id="KW-0732">Signal</keyword>
<dbReference type="OMA" id="SARYSHY"/>
<proteinExistence type="predicted"/>
<dbReference type="Pfam" id="PF07714">
    <property type="entry name" value="PK_Tyr_Ser-Thr"/>
    <property type="match status" value="2"/>
</dbReference>
<dbReference type="GO" id="GO:0016020">
    <property type="term" value="C:membrane"/>
    <property type="evidence" value="ECO:0007669"/>
    <property type="project" value="UniProtKB-SubCell"/>
</dbReference>
<organism evidence="9">
    <name type="scientific">Eucalyptus grandis</name>
    <name type="common">Flooded gum</name>
    <dbReference type="NCBI Taxonomy" id="71139"/>
    <lineage>
        <taxon>Eukaryota</taxon>
        <taxon>Viridiplantae</taxon>
        <taxon>Streptophyta</taxon>
        <taxon>Embryophyta</taxon>
        <taxon>Tracheophyta</taxon>
        <taxon>Spermatophyta</taxon>
        <taxon>Magnoliopsida</taxon>
        <taxon>eudicotyledons</taxon>
        <taxon>Gunneridae</taxon>
        <taxon>Pentapetalae</taxon>
        <taxon>rosids</taxon>
        <taxon>malvids</taxon>
        <taxon>Myrtales</taxon>
        <taxon>Myrtaceae</taxon>
        <taxon>Myrtoideae</taxon>
        <taxon>Eucalypteae</taxon>
        <taxon>Eucalyptus</taxon>
    </lineage>
</organism>
<feature type="domain" description="Protein kinase" evidence="8">
    <location>
        <begin position="1"/>
        <end position="226"/>
    </location>
</feature>
<evidence type="ECO:0000256" key="3">
    <source>
        <dbReference type="ARBA" id="ARBA00022692"/>
    </source>
</evidence>